<dbReference type="KEGG" id="vrm:44547418_00755"/>
<feature type="binding site" evidence="2">
    <location>
        <position position="60"/>
    </location>
    <ligand>
        <name>CoA</name>
        <dbReference type="ChEBI" id="CHEBI:57287"/>
    </ligand>
</feature>
<evidence type="ECO:0000256" key="2">
    <source>
        <dbReference type="PIRSR" id="PIRSR014972-2"/>
    </source>
</evidence>
<evidence type="ECO:0000313" key="4">
    <source>
        <dbReference type="EMBL" id="SNV62542.1"/>
    </source>
</evidence>
<dbReference type="Pfam" id="PF22636">
    <property type="entry name" value="FlK"/>
    <property type="match status" value="1"/>
</dbReference>
<keyword evidence="5" id="KW-1185">Reference proteome</keyword>
<protein>
    <submittedName>
        <fullName evidence="4">Thioesterase superfamily</fullName>
    </submittedName>
</protein>
<feature type="active site" evidence="1">
    <location>
        <position position="67"/>
    </location>
</feature>
<name>A0A239YUS5_9FIRM</name>
<feature type="domain" description="Fluoroacetyl-CoA-specific thioesterase-like" evidence="3">
    <location>
        <begin position="14"/>
        <end position="116"/>
    </location>
</feature>
<dbReference type="EMBL" id="LT906470">
    <property type="protein sequence ID" value="SNV62542.1"/>
    <property type="molecule type" value="Genomic_DNA"/>
</dbReference>
<gene>
    <name evidence="4" type="ORF">SAMEA44547418_00755</name>
</gene>
<dbReference type="InterPro" id="IPR029069">
    <property type="entry name" value="HotDog_dom_sf"/>
</dbReference>
<feature type="active site" evidence="1">
    <location>
        <position position="41"/>
    </location>
</feature>
<feature type="active site" evidence="1">
    <location>
        <position position="33"/>
    </location>
</feature>
<dbReference type="InterPro" id="IPR025540">
    <property type="entry name" value="FlK"/>
</dbReference>
<evidence type="ECO:0000256" key="1">
    <source>
        <dbReference type="PIRSR" id="PIRSR014972-1"/>
    </source>
</evidence>
<accession>A0A239YUS5</accession>
<feature type="binding site" evidence="2">
    <location>
        <position position="111"/>
    </location>
    <ligand>
        <name>substrate</name>
    </ligand>
</feature>
<sequence>MISAGQTATATVVVTESNIAKTMKSGALDVFATPAMCALMEEAAQAAVQPHLEAGEGTVGISLSITHEAPSPLGATITAKATVSAVEGRKITFDIEASDGIGIIGRGTHERFIINNDKFMVKVISRAKSN</sequence>
<evidence type="ECO:0000259" key="3">
    <source>
        <dbReference type="Pfam" id="PF22636"/>
    </source>
</evidence>
<dbReference type="AlphaFoldDB" id="A0A239YUS5"/>
<evidence type="ECO:0000313" key="5">
    <source>
        <dbReference type="Proteomes" id="UP000214973"/>
    </source>
</evidence>
<dbReference type="PIRSF" id="PIRSF014972">
    <property type="entry name" value="FlK"/>
    <property type="match status" value="1"/>
</dbReference>
<dbReference type="PANTHER" id="PTHR36934">
    <property type="entry name" value="BLR0278 PROTEIN"/>
    <property type="match status" value="1"/>
</dbReference>
<proteinExistence type="predicted"/>
<organism evidence="4 5">
    <name type="scientific">Veillonella rodentium</name>
    <dbReference type="NCBI Taxonomy" id="248315"/>
    <lineage>
        <taxon>Bacteria</taxon>
        <taxon>Bacillati</taxon>
        <taxon>Bacillota</taxon>
        <taxon>Negativicutes</taxon>
        <taxon>Veillonellales</taxon>
        <taxon>Veillonellaceae</taxon>
        <taxon>Veillonella</taxon>
    </lineage>
</organism>
<dbReference type="PANTHER" id="PTHR36934:SF1">
    <property type="entry name" value="THIOESTERASE DOMAIN-CONTAINING PROTEIN"/>
    <property type="match status" value="1"/>
</dbReference>
<dbReference type="Gene3D" id="3.10.129.10">
    <property type="entry name" value="Hotdog Thioesterase"/>
    <property type="match status" value="1"/>
</dbReference>
<dbReference type="SUPFAM" id="SSF54637">
    <property type="entry name" value="Thioesterase/thiol ester dehydrase-isomerase"/>
    <property type="match status" value="1"/>
</dbReference>
<reference evidence="4 5" key="1">
    <citation type="submission" date="2017-06" db="EMBL/GenBank/DDBJ databases">
        <authorList>
            <consortium name="Pathogen Informatics"/>
        </authorList>
    </citation>
    <scope>NUCLEOTIDE SEQUENCE [LARGE SCALE GENOMIC DNA]</scope>
    <source>
        <strain evidence="4 5">NCTC12018</strain>
    </source>
</reference>
<dbReference type="RefSeq" id="WP_095065751.1">
    <property type="nucleotide sequence ID" value="NZ_LT906470.1"/>
</dbReference>
<dbReference type="Proteomes" id="UP000214973">
    <property type="component" value="Chromosome 1"/>
</dbReference>
<dbReference type="InterPro" id="IPR054485">
    <property type="entry name" value="FlK-like_dom"/>
</dbReference>
<feature type="binding site" evidence="2">
    <location>
        <position position="60"/>
    </location>
    <ligand>
        <name>substrate</name>
    </ligand>
</feature>